<dbReference type="AlphaFoldDB" id="X0UQP1"/>
<dbReference type="Gene3D" id="3.40.50.10540">
    <property type="entry name" value="Crotonobetainyl-coa:carnitine coa-transferase, domain 1"/>
    <property type="match status" value="1"/>
</dbReference>
<name>X0UQP1_9ZZZZ</name>
<proteinExistence type="predicted"/>
<protein>
    <recommendedName>
        <fullName evidence="2">CoA transferase</fullName>
    </recommendedName>
</protein>
<accession>X0UQP1</accession>
<comment type="caution">
    <text evidence="1">The sequence shown here is derived from an EMBL/GenBank/DDBJ whole genome shotgun (WGS) entry which is preliminary data.</text>
</comment>
<dbReference type="InterPro" id="IPR003673">
    <property type="entry name" value="CoA-Trfase_fam_III"/>
</dbReference>
<evidence type="ECO:0008006" key="2">
    <source>
        <dbReference type="Google" id="ProtNLM"/>
    </source>
</evidence>
<dbReference type="InterPro" id="IPR023606">
    <property type="entry name" value="CoA-Trfase_III_dom_1_sf"/>
</dbReference>
<dbReference type="SUPFAM" id="SSF89796">
    <property type="entry name" value="CoA-transferase family III (CaiB/BaiF)"/>
    <property type="match status" value="1"/>
</dbReference>
<feature type="non-terminal residue" evidence="1">
    <location>
        <position position="68"/>
    </location>
</feature>
<dbReference type="Pfam" id="PF02515">
    <property type="entry name" value="CoA_transf_3"/>
    <property type="match status" value="1"/>
</dbReference>
<dbReference type="EMBL" id="BARS01023982">
    <property type="protein sequence ID" value="GAG02613.1"/>
    <property type="molecule type" value="Genomic_DNA"/>
</dbReference>
<organism evidence="1">
    <name type="scientific">marine sediment metagenome</name>
    <dbReference type="NCBI Taxonomy" id="412755"/>
    <lineage>
        <taxon>unclassified sequences</taxon>
        <taxon>metagenomes</taxon>
        <taxon>ecological metagenomes</taxon>
    </lineage>
</organism>
<dbReference type="GO" id="GO:0003824">
    <property type="term" value="F:catalytic activity"/>
    <property type="evidence" value="ECO:0007669"/>
    <property type="project" value="InterPro"/>
</dbReference>
<reference evidence="1" key="1">
    <citation type="journal article" date="2014" name="Front. Microbiol.">
        <title>High frequency of phylogenetically diverse reductive dehalogenase-homologous genes in deep subseafloor sedimentary metagenomes.</title>
        <authorList>
            <person name="Kawai M."/>
            <person name="Futagami T."/>
            <person name="Toyoda A."/>
            <person name="Takaki Y."/>
            <person name="Nishi S."/>
            <person name="Hori S."/>
            <person name="Arai W."/>
            <person name="Tsubouchi T."/>
            <person name="Morono Y."/>
            <person name="Uchiyama I."/>
            <person name="Ito T."/>
            <person name="Fujiyama A."/>
            <person name="Inagaki F."/>
            <person name="Takami H."/>
        </authorList>
    </citation>
    <scope>NUCLEOTIDE SEQUENCE</scope>
    <source>
        <strain evidence="1">Expedition CK06-06</strain>
    </source>
</reference>
<gene>
    <name evidence="1" type="ORF">S01H1_38132</name>
</gene>
<sequence>MRDADASQGPLSGIRVTDFTWAWAGPQGTLLLGMLGAEVIKIESHARLDHARVHSLTAGAVRGDLDES</sequence>
<evidence type="ECO:0000313" key="1">
    <source>
        <dbReference type="EMBL" id="GAG02613.1"/>
    </source>
</evidence>